<gene>
    <name evidence="1" type="ORF">D4765_11805</name>
</gene>
<sequence>MTATALYVPTYATRSPYITVSEYKSAPTGVNVDQLSPRSDVQVQNDMLSVLIDRASSYADEICQQVLSATVDTQVGTYFVRAGVVKIPVDYTPLIQVNSLLVGSDASHLSTVTDLSNAWLQRKTVEIPVTGWFRSNRVKAALTYVSGFANTVTTVAQAVGDSTLTVASPVGIVSGLTLALFDAGNSEPVTVLSVSGNVVTLAAPLTKAHTFGVSLSALPAAIKQAVVFLTSALIKSRGSEAHVMASISAGPSRKSEIQDGGFEEIDLAFELLKPHRRSA</sequence>
<proteinExistence type="predicted"/>
<comment type="caution">
    <text evidence="1">The sequence shown here is derived from an EMBL/GenBank/DDBJ whole genome shotgun (WGS) entry which is preliminary data.</text>
</comment>
<keyword evidence="2" id="KW-1185">Reference proteome</keyword>
<protein>
    <submittedName>
        <fullName evidence="1">Uncharacterized protein</fullName>
    </submittedName>
</protein>
<dbReference type="Proteomes" id="UP000306192">
    <property type="component" value="Unassembled WGS sequence"/>
</dbReference>
<name>A0A4T2BWP1_9MICO</name>
<evidence type="ECO:0000313" key="1">
    <source>
        <dbReference type="EMBL" id="TIH34971.1"/>
    </source>
</evidence>
<dbReference type="RefSeq" id="WP_136642499.1">
    <property type="nucleotide sequence ID" value="NZ_QYRT01000022.1"/>
</dbReference>
<organism evidence="1 2">
    <name type="scientific">Subtercola vilae</name>
    <dbReference type="NCBI Taxonomy" id="2056433"/>
    <lineage>
        <taxon>Bacteria</taxon>
        <taxon>Bacillati</taxon>
        <taxon>Actinomycetota</taxon>
        <taxon>Actinomycetes</taxon>
        <taxon>Micrococcales</taxon>
        <taxon>Microbacteriaceae</taxon>
        <taxon>Subtercola</taxon>
    </lineage>
</organism>
<dbReference type="AlphaFoldDB" id="A0A4T2BWP1"/>
<reference evidence="1 2" key="1">
    <citation type="journal article" date="2019" name="Microorganisms">
        <title>Systematic Affiliation and Genome Analysis of Subtercola vilae DB165(T) with Particular Emphasis on Cold Adaptation of an Isolate from a High-Altitude Cold Volcano Lake.</title>
        <authorList>
            <person name="Villalobos A.S."/>
            <person name="Wiese J."/>
            <person name="Imhoff J.F."/>
            <person name="Dorador C."/>
            <person name="Keller A."/>
            <person name="Hentschel U."/>
        </authorList>
    </citation>
    <scope>NUCLEOTIDE SEQUENCE [LARGE SCALE GENOMIC DNA]</scope>
    <source>
        <strain evidence="1 2">DB165</strain>
    </source>
</reference>
<accession>A0A4T2BWP1</accession>
<dbReference type="EMBL" id="QYRT01000022">
    <property type="protein sequence ID" value="TIH34971.1"/>
    <property type="molecule type" value="Genomic_DNA"/>
</dbReference>
<evidence type="ECO:0000313" key="2">
    <source>
        <dbReference type="Proteomes" id="UP000306192"/>
    </source>
</evidence>